<reference evidence="5" key="1">
    <citation type="submission" date="2017-02" db="EMBL/GenBank/DDBJ databases">
        <authorList>
            <person name="Varghese N."/>
            <person name="Submissions S."/>
        </authorList>
    </citation>
    <scope>NUCLEOTIDE SEQUENCE [LARGE SCALE GENOMIC DNA]</scope>
    <source>
        <strain evidence="5">9H-4</strain>
    </source>
</reference>
<dbReference type="InterPro" id="IPR003599">
    <property type="entry name" value="Ig_sub"/>
</dbReference>
<dbReference type="Gene3D" id="2.60.40.2700">
    <property type="match status" value="1"/>
</dbReference>
<dbReference type="SUPFAM" id="SSF49363">
    <property type="entry name" value="Purple acid phosphatase, N-terminal domain"/>
    <property type="match status" value="1"/>
</dbReference>
<dbReference type="GO" id="GO:0046872">
    <property type="term" value="F:metal ion binding"/>
    <property type="evidence" value="ECO:0007669"/>
    <property type="project" value="InterPro"/>
</dbReference>
<feature type="domain" description="Immunoglobulin" evidence="3">
    <location>
        <begin position="710"/>
        <end position="789"/>
    </location>
</feature>
<dbReference type="InterPro" id="IPR004843">
    <property type="entry name" value="Calcineurin-like_PHP"/>
</dbReference>
<dbReference type="SMART" id="SM00409">
    <property type="entry name" value="IG"/>
    <property type="match status" value="2"/>
</dbReference>
<dbReference type="Gene3D" id="2.60.40.10">
    <property type="entry name" value="Immunoglobulins"/>
    <property type="match status" value="1"/>
</dbReference>
<dbReference type="STRING" id="1736691.SAMN06295964_1623"/>
<gene>
    <name evidence="4" type="ORF">SAMN06295964_1623</name>
</gene>
<organism evidence="4 5">
    <name type="scientific">Aeromicrobium choanae</name>
    <dbReference type="NCBI Taxonomy" id="1736691"/>
    <lineage>
        <taxon>Bacteria</taxon>
        <taxon>Bacillati</taxon>
        <taxon>Actinomycetota</taxon>
        <taxon>Actinomycetes</taxon>
        <taxon>Propionibacteriales</taxon>
        <taxon>Nocardioidaceae</taxon>
        <taxon>Aeromicrobium</taxon>
    </lineage>
</organism>
<dbReference type="EMBL" id="LT796768">
    <property type="protein sequence ID" value="SKB07271.1"/>
    <property type="molecule type" value="Genomic_DNA"/>
</dbReference>
<dbReference type="Gene3D" id="2.60.40.380">
    <property type="entry name" value="Purple acid phosphatase-like, N-terminal"/>
    <property type="match status" value="1"/>
</dbReference>
<dbReference type="Proteomes" id="UP000191040">
    <property type="component" value="Chromosome I"/>
</dbReference>
<dbReference type="AlphaFoldDB" id="A0A1T4Z141"/>
<dbReference type="InterPro" id="IPR029052">
    <property type="entry name" value="Metallo-depent_PP-like"/>
</dbReference>
<feature type="chain" id="PRO_5010558100" evidence="2">
    <location>
        <begin position="22"/>
        <end position="980"/>
    </location>
</feature>
<dbReference type="Pfam" id="PF16656">
    <property type="entry name" value="Pur_ac_phosph_N"/>
    <property type="match status" value="1"/>
</dbReference>
<evidence type="ECO:0000259" key="3">
    <source>
        <dbReference type="SMART" id="SM00409"/>
    </source>
</evidence>
<dbReference type="PANTHER" id="PTHR45867">
    <property type="entry name" value="PURPLE ACID PHOSPHATASE"/>
    <property type="match status" value="1"/>
</dbReference>
<evidence type="ECO:0000256" key="2">
    <source>
        <dbReference type="SAM" id="SignalP"/>
    </source>
</evidence>
<dbReference type="InterPro" id="IPR013783">
    <property type="entry name" value="Ig-like_fold"/>
</dbReference>
<keyword evidence="5" id="KW-1185">Reference proteome</keyword>
<accession>A0A1T4Z141</accession>
<name>A0A1T4Z141_9ACTN</name>
<evidence type="ECO:0000256" key="1">
    <source>
        <dbReference type="ARBA" id="ARBA00022729"/>
    </source>
</evidence>
<proteinExistence type="predicted"/>
<dbReference type="PANTHER" id="PTHR45867:SF3">
    <property type="entry name" value="ACID PHOSPHATASE TYPE 7"/>
    <property type="match status" value="1"/>
</dbReference>
<keyword evidence="1 2" id="KW-0732">Signal</keyword>
<sequence>MGLAVSAVLTWGMTAPLTAYAEPTAAQQGAAAARAASPVISTADTTWRYLENDTFPSAGDADALAWTKAGFDDAGWKSAKGTFGGKIANGVQSPDYSASQRATTQLEMNAPGQDVRVRTYFFRAGFEITAAELADLGQLRGKLAFDDGAIVYVNGHEVFRGDVPAGSEGLSYASGSSTSLDSGEFTVPLEHLVAGANTIAVEVHNDRASSSDIWFDLSELTPLTVEEATAKPSRIILTPTEDPYTSQNVTFQGATLEDTTGRVQFRPTAGGALKQVRAPLQPKSVSNDFGHFSGTITGLRPATEYDYRVSSGGAWSAWKTFETADHDEKEFSYLYYGDAQIGLDTTWPKVVDAALEKAPEAIGSVHAGDLIDTSSNDTQWQNWFKGMEAAAATTNVFAAPGNHEYSGDKLMTAWKAHFEYPQNNPNDSTIGKMADLAVGDTDVARQYRALFDHWSDFAAETVYYADYQDTRFITINATRDSAFLTPDNLPTCAAAECPVNNRSNLWIQYQAAWLDHVLEESDSKWNVVTFHQPVYSTSAGRNEPVLREQWVPVFEKHDVDLVQMGHDHTYARGFKDTTATATEGVTDGPVYIVSNSGAKHYALETDERNVWTNNGATQVQKAANITTYQVVEVAEDTLTYKSYIAEIAGTPQFFRDGERLAADAFKVGDLWDSFTVHKTDHGQKAVVEAGVEAPEFEDLNEAPRITSDLGAETVALPGDRVRLSVKAEADRELSYQWQSRTGSGDWSDVEDATGATLTLGRVIAEDFGTAYRVVVTAGTKSVTSTETVLVDDTAAPVFAKNLPATTTVNSGKDLTLRVKATSNGTVRYRWQQRAGSSWVDLTGRTGETLTLRQVRDDRRQYRAVATAGSHEVTSAATTVRIRRQATSVRVGGASLKAGQRPVVQVRGSVAGTVRVRVTAGKRSWSTTAKVGRNSARRITLGSALPRGLKGRATITVTLTPAGVDHAPSRVVKKVKVKSVR</sequence>
<dbReference type="InterPro" id="IPR008963">
    <property type="entry name" value="Purple_acid_Pase-like_N"/>
</dbReference>
<dbReference type="InterPro" id="IPR015914">
    <property type="entry name" value="PAPs_N"/>
</dbReference>
<dbReference type="SUPFAM" id="SSF56300">
    <property type="entry name" value="Metallo-dependent phosphatases"/>
    <property type="match status" value="1"/>
</dbReference>
<feature type="signal peptide" evidence="2">
    <location>
        <begin position="1"/>
        <end position="21"/>
    </location>
</feature>
<dbReference type="Gene3D" id="3.60.21.10">
    <property type="match status" value="1"/>
</dbReference>
<feature type="domain" description="Immunoglobulin" evidence="3">
    <location>
        <begin position="803"/>
        <end position="882"/>
    </location>
</feature>
<evidence type="ECO:0000313" key="4">
    <source>
        <dbReference type="EMBL" id="SKB07271.1"/>
    </source>
</evidence>
<evidence type="ECO:0000313" key="5">
    <source>
        <dbReference type="Proteomes" id="UP000191040"/>
    </source>
</evidence>
<protein>
    <submittedName>
        <fullName evidence="4">Purple acid Phosphatase, N-terminal domain</fullName>
    </submittedName>
</protein>
<dbReference type="Pfam" id="PF00149">
    <property type="entry name" value="Metallophos"/>
    <property type="match status" value="1"/>
</dbReference>
<dbReference type="Gene3D" id="2.60.120.260">
    <property type="entry name" value="Galactose-binding domain-like"/>
    <property type="match status" value="1"/>
</dbReference>
<dbReference type="GO" id="GO:0003993">
    <property type="term" value="F:acid phosphatase activity"/>
    <property type="evidence" value="ECO:0007669"/>
    <property type="project" value="InterPro"/>
</dbReference>
<dbReference type="GO" id="GO:0005975">
    <property type="term" value="P:carbohydrate metabolic process"/>
    <property type="evidence" value="ECO:0007669"/>
    <property type="project" value="UniProtKB-ARBA"/>
</dbReference>